<keyword evidence="2" id="KW-1185">Reference proteome</keyword>
<accession>A0A6A5Z5L8</accession>
<evidence type="ECO:0008006" key="3">
    <source>
        <dbReference type="Google" id="ProtNLM"/>
    </source>
</evidence>
<organism evidence="1 2">
    <name type="scientific">Lophiotrema nucula</name>
    <dbReference type="NCBI Taxonomy" id="690887"/>
    <lineage>
        <taxon>Eukaryota</taxon>
        <taxon>Fungi</taxon>
        <taxon>Dikarya</taxon>
        <taxon>Ascomycota</taxon>
        <taxon>Pezizomycotina</taxon>
        <taxon>Dothideomycetes</taxon>
        <taxon>Pleosporomycetidae</taxon>
        <taxon>Pleosporales</taxon>
        <taxon>Lophiotremataceae</taxon>
        <taxon>Lophiotrema</taxon>
    </lineage>
</organism>
<dbReference type="OrthoDB" id="5314997at2759"/>
<proteinExistence type="predicted"/>
<sequence length="188" mass="21599">MASIAEPYFRFLDLPKELRLLVYENLPITESRFQVSLSYERPSPPSGRKRSRRSSTIEWVPEAAALLISSTLPVAILATSRLVNEEARDIIFGKTTLAKITPRVLVDEPHPLPLETIAVTLFLKRIIWFRKRAKDIGLEGERFEYEIVSMEEGRLEDADEDGKELFEIRLQALLKMSLRTDQQDKIGE</sequence>
<protein>
    <recommendedName>
        <fullName evidence="3">F-box domain-containing protein</fullName>
    </recommendedName>
</protein>
<reference evidence="1" key="1">
    <citation type="journal article" date="2020" name="Stud. Mycol.">
        <title>101 Dothideomycetes genomes: a test case for predicting lifestyles and emergence of pathogens.</title>
        <authorList>
            <person name="Haridas S."/>
            <person name="Albert R."/>
            <person name="Binder M."/>
            <person name="Bloem J."/>
            <person name="Labutti K."/>
            <person name="Salamov A."/>
            <person name="Andreopoulos B."/>
            <person name="Baker S."/>
            <person name="Barry K."/>
            <person name="Bills G."/>
            <person name="Bluhm B."/>
            <person name="Cannon C."/>
            <person name="Castanera R."/>
            <person name="Culley D."/>
            <person name="Daum C."/>
            <person name="Ezra D."/>
            <person name="Gonzalez J."/>
            <person name="Henrissat B."/>
            <person name="Kuo A."/>
            <person name="Liang C."/>
            <person name="Lipzen A."/>
            <person name="Lutzoni F."/>
            <person name="Magnuson J."/>
            <person name="Mondo S."/>
            <person name="Nolan M."/>
            <person name="Ohm R."/>
            <person name="Pangilinan J."/>
            <person name="Park H.-J."/>
            <person name="Ramirez L."/>
            <person name="Alfaro M."/>
            <person name="Sun H."/>
            <person name="Tritt A."/>
            <person name="Yoshinaga Y."/>
            <person name="Zwiers L.-H."/>
            <person name="Turgeon B."/>
            <person name="Goodwin S."/>
            <person name="Spatafora J."/>
            <person name="Crous P."/>
            <person name="Grigoriev I."/>
        </authorList>
    </citation>
    <scope>NUCLEOTIDE SEQUENCE</scope>
    <source>
        <strain evidence="1">CBS 627.86</strain>
    </source>
</reference>
<evidence type="ECO:0000313" key="2">
    <source>
        <dbReference type="Proteomes" id="UP000799770"/>
    </source>
</evidence>
<name>A0A6A5Z5L8_9PLEO</name>
<evidence type="ECO:0000313" key="1">
    <source>
        <dbReference type="EMBL" id="KAF2114769.1"/>
    </source>
</evidence>
<dbReference type="EMBL" id="ML977324">
    <property type="protein sequence ID" value="KAF2114769.1"/>
    <property type="molecule type" value="Genomic_DNA"/>
</dbReference>
<gene>
    <name evidence="1" type="ORF">BDV96DRAFT_687558</name>
</gene>
<dbReference type="AlphaFoldDB" id="A0A6A5Z5L8"/>
<dbReference type="Proteomes" id="UP000799770">
    <property type="component" value="Unassembled WGS sequence"/>
</dbReference>